<dbReference type="GO" id="GO:0031676">
    <property type="term" value="C:plasma membrane-derived thylakoid membrane"/>
    <property type="evidence" value="ECO:0007669"/>
    <property type="project" value="UniProtKB-SubCell"/>
</dbReference>
<protein>
    <recommendedName>
        <fullName evidence="7">Photosystem I reaction center subunit IX</fullName>
    </recommendedName>
</protein>
<keyword evidence="5 7" id="KW-0793">Thylakoid</keyword>
<keyword evidence="4 7" id="KW-1133">Transmembrane helix</keyword>
<name>A0A318QYS9_PROMR</name>
<dbReference type="Proteomes" id="UP000247807">
    <property type="component" value="Unassembled WGS sequence"/>
</dbReference>
<evidence type="ECO:0000313" key="10">
    <source>
        <dbReference type="Proteomes" id="UP000247807"/>
    </source>
</evidence>
<comment type="function">
    <text evidence="7">May help in the organization of the PsaE and PsaF subunits.</text>
</comment>
<dbReference type="AlphaFoldDB" id="A0A318QYS9"/>
<dbReference type="HAMAP" id="MF_00522">
    <property type="entry name" value="PSI_PsaJ"/>
    <property type="match status" value="1"/>
</dbReference>
<keyword evidence="7" id="KW-0602">Photosynthesis</keyword>
<feature type="transmembrane region" description="Helical" evidence="8">
    <location>
        <begin position="12"/>
        <end position="35"/>
    </location>
</feature>
<dbReference type="InterPro" id="IPR002615">
    <property type="entry name" value="PSI_PsaJ"/>
</dbReference>
<reference evidence="9 10" key="1">
    <citation type="journal article" date="2018" name="Appl. Environ. Microbiol.">
        <title>Genome rearrangement shapes Prochlorococcus ecological adaptation.</title>
        <authorList>
            <person name="Yan W."/>
            <person name="Wei S."/>
            <person name="Wang Q."/>
            <person name="Xiao X."/>
            <person name="Zeng Q."/>
            <person name="Jiao N."/>
            <person name="Zhang R."/>
        </authorList>
    </citation>
    <scope>NUCLEOTIDE SEQUENCE [LARGE SCALE GENOMIC DNA]</scope>
    <source>
        <strain evidence="9 10">XMU1408</strain>
    </source>
</reference>
<evidence type="ECO:0000256" key="6">
    <source>
        <dbReference type="ARBA" id="ARBA00023136"/>
    </source>
</evidence>
<comment type="caution">
    <text evidence="9">The sequence shown here is derived from an EMBL/GenBank/DDBJ whole genome shotgun (WGS) entry which is preliminary data.</text>
</comment>
<dbReference type="GO" id="GO:0009522">
    <property type="term" value="C:photosystem I"/>
    <property type="evidence" value="ECO:0007669"/>
    <property type="project" value="UniProtKB-KW"/>
</dbReference>
<comment type="similarity">
    <text evidence="2 7">Belongs to the PsaJ family.</text>
</comment>
<evidence type="ECO:0000256" key="8">
    <source>
        <dbReference type="SAM" id="Phobius"/>
    </source>
</evidence>
<evidence type="ECO:0000256" key="3">
    <source>
        <dbReference type="ARBA" id="ARBA00022692"/>
    </source>
</evidence>
<evidence type="ECO:0000256" key="7">
    <source>
        <dbReference type="HAMAP-Rule" id="MF_00522"/>
    </source>
</evidence>
<dbReference type="InterPro" id="IPR036062">
    <property type="entry name" value="PSI_PsaJ_sf"/>
</dbReference>
<keyword evidence="3 7" id="KW-0812">Transmembrane</keyword>
<dbReference type="GO" id="GO:0015979">
    <property type="term" value="P:photosynthesis"/>
    <property type="evidence" value="ECO:0007669"/>
    <property type="project" value="UniProtKB-UniRule"/>
</dbReference>
<keyword evidence="7" id="KW-0603">Photosystem I</keyword>
<evidence type="ECO:0000256" key="2">
    <source>
        <dbReference type="ARBA" id="ARBA00006318"/>
    </source>
</evidence>
<dbReference type="RefSeq" id="WP_158466093.1">
    <property type="nucleotide sequence ID" value="NZ_QJUE01000002.1"/>
</dbReference>
<dbReference type="SUPFAM" id="SSF81544">
    <property type="entry name" value="Subunit IX of photosystem I reaction centre, PsaJ"/>
    <property type="match status" value="1"/>
</dbReference>
<evidence type="ECO:0000256" key="5">
    <source>
        <dbReference type="ARBA" id="ARBA00023078"/>
    </source>
</evidence>
<dbReference type="Gene3D" id="1.20.5.510">
    <property type="entry name" value="Single helix bin"/>
    <property type="match status" value="1"/>
</dbReference>
<gene>
    <name evidence="7" type="primary">psaJ</name>
    <name evidence="9" type="ORF">DNJ73_02255</name>
</gene>
<organism evidence="9 10">
    <name type="scientific">Prochlorococcus marinus XMU1408</name>
    <dbReference type="NCBI Taxonomy" id="2213228"/>
    <lineage>
        <taxon>Bacteria</taxon>
        <taxon>Bacillati</taxon>
        <taxon>Cyanobacteriota</taxon>
        <taxon>Cyanophyceae</taxon>
        <taxon>Synechococcales</taxon>
        <taxon>Prochlorococcaceae</taxon>
        <taxon>Prochlorococcus</taxon>
    </lineage>
</organism>
<dbReference type="OrthoDB" id="541846at2"/>
<comment type="subcellular location">
    <subcellularLocation>
        <location evidence="1 7">Cellular thylakoid membrane</location>
        <topology evidence="1 7">Single-pass membrane protein</topology>
    </subcellularLocation>
</comment>
<sequence length="44" mass="4958">MFKIFHTKWLKSAPVVATLWLSSTAVILIGVNYVAPDYLFMPTS</sequence>
<keyword evidence="6 7" id="KW-0472">Membrane</keyword>
<evidence type="ECO:0000313" key="9">
    <source>
        <dbReference type="EMBL" id="PYE02597.1"/>
    </source>
</evidence>
<evidence type="ECO:0000256" key="4">
    <source>
        <dbReference type="ARBA" id="ARBA00022989"/>
    </source>
</evidence>
<dbReference type="EMBL" id="QJUE01000002">
    <property type="protein sequence ID" value="PYE02597.1"/>
    <property type="molecule type" value="Genomic_DNA"/>
</dbReference>
<proteinExistence type="inferred from homology"/>
<dbReference type="Pfam" id="PF01701">
    <property type="entry name" value="PSI_PsaJ"/>
    <property type="match status" value="1"/>
</dbReference>
<accession>A0A318QYS9</accession>
<evidence type="ECO:0000256" key="1">
    <source>
        <dbReference type="ARBA" id="ARBA00004376"/>
    </source>
</evidence>